<keyword evidence="2" id="KW-1185">Reference proteome</keyword>
<sequence length="58" mass="6399">MEVVVEIFLLVFWSGIFAMIADLKTSADHLANLVLSRTYTCHEITTLGSLVALVLSNM</sequence>
<protein>
    <submittedName>
        <fullName evidence="1">Uncharacterized protein</fullName>
    </submittedName>
</protein>
<proteinExistence type="predicted"/>
<dbReference type="HOGENOM" id="CLU_2982977_0_0_1"/>
<evidence type="ECO:0000313" key="2">
    <source>
        <dbReference type="Proteomes" id="UP000009183"/>
    </source>
</evidence>
<organism evidence="1 2">
    <name type="scientific">Vitis vinifera</name>
    <name type="common">Grape</name>
    <dbReference type="NCBI Taxonomy" id="29760"/>
    <lineage>
        <taxon>Eukaryota</taxon>
        <taxon>Viridiplantae</taxon>
        <taxon>Streptophyta</taxon>
        <taxon>Embryophyta</taxon>
        <taxon>Tracheophyta</taxon>
        <taxon>Spermatophyta</taxon>
        <taxon>Magnoliopsida</taxon>
        <taxon>eudicotyledons</taxon>
        <taxon>Gunneridae</taxon>
        <taxon>Pentapetalae</taxon>
        <taxon>rosids</taxon>
        <taxon>Vitales</taxon>
        <taxon>Vitaceae</taxon>
        <taxon>Viteae</taxon>
        <taxon>Vitis</taxon>
    </lineage>
</organism>
<dbReference type="AlphaFoldDB" id="F6HPR7"/>
<name>F6HPR7_VITVI</name>
<dbReference type="InParanoid" id="F6HPR7"/>
<dbReference type="EMBL" id="FN596003">
    <property type="protein sequence ID" value="CCB56673.1"/>
    <property type="molecule type" value="Genomic_DNA"/>
</dbReference>
<accession>F6HPR7</accession>
<dbReference type="PaxDb" id="29760-VIT_13s0156g00010.t01"/>
<evidence type="ECO:0000313" key="1">
    <source>
        <dbReference type="EMBL" id="CCB56673.1"/>
    </source>
</evidence>
<dbReference type="Proteomes" id="UP000009183">
    <property type="component" value="Chromosome 13"/>
</dbReference>
<gene>
    <name evidence="1" type="ordered locus">VIT_13s0156g00010</name>
</gene>
<reference evidence="2" key="1">
    <citation type="journal article" date="2007" name="Nature">
        <title>The grapevine genome sequence suggests ancestral hexaploidization in major angiosperm phyla.</title>
        <authorList>
            <consortium name="The French-Italian Public Consortium for Grapevine Genome Characterization."/>
            <person name="Jaillon O."/>
            <person name="Aury J.-M."/>
            <person name="Noel B."/>
            <person name="Policriti A."/>
            <person name="Clepet C."/>
            <person name="Casagrande A."/>
            <person name="Choisne N."/>
            <person name="Aubourg S."/>
            <person name="Vitulo N."/>
            <person name="Jubin C."/>
            <person name="Vezzi A."/>
            <person name="Legeai F."/>
            <person name="Hugueney P."/>
            <person name="Dasilva C."/>
            <person name="Horner D."/>
            <person name="Mica E."/>
            <person name="Jublot D."/>
            <person name="Poulain J."/>
            <person name="Bruyere C."/>
            <person name="Billault A."/>
            <person name="Segurens B."/>
            <person name="Gouyvenoux M."/>
            <person name="Ugarte E."/>
            <person name="Cattonaro F."/>
            <person name="Anthouard V."/>
            <person name="Vico V."/>
            <person name="Del Fabbro C."/>
            <person name="Alaux M."/>
            <person name="Di Gaspero G."/>
            <person name="Dumas V."/>
            <person name="Felice N."/>
            <person name="Paillard S."/>
            <person name="Juman I."/>
            <person name="Moroldo M."/>
            <person name="Scalabrin S."/>
            <person name="Canaguier A."/>
            <person name="Le Clainche I."/>
            <person name="Malacrida G."/>
            <person name="Durand E."/>
            <person name="Pesole G."/>
            <person name="Laucou V."/>
            <person name="Chatelet P."/>
            <person name="Merdinoglu D."/>
            <person name="Delledonne M."/>
            <person name="Pezzotti M."/>
            <person name="Lecharny A."/>
            <person name="Scarpelli C."/>
            <person name="Artiguenave F."/>
            <person name="Pe M.E."/>
            <person name="Valle G."/>
            <person name="Morgante M."/>
            <person name="Caboche M."/>
            <person name="Adam-Blondon A.-F."/>
            <person name="Weissenbach J."/>
            <person name="Quetier F."/>
            <person name="Wincker P."/>
        </authorList>
    </citation>
    <scope>NUCLEOTIDE SEQUENCE [LARGE SCALE GENOMIC DNA]</scope>
    <source>
        <strain evidence="2">cv. Pinot noir / PN40024</strain>
    </source>
</reference>